<evidence type="ECO:0000259" key="2">
    <source>
        <dbReference type="Pfam" id="PF01048"/>
    </source>
</evidence>
<protein>
    <recommendedName>
        <fullName evidence="6">Nucleoside phosphorylase domain-containing protein</fullName>
    </recommendedName>
</protein>
<keyword evidence="5" id="KW-1185">Reference proteome</keyword>
<proteinExistence type="predicted"/>
<gene>
    <name evidence="4" type="ORF">TWF481_002371</name>
</gene>
<evidence type="ECO:0000256" key="1">
    <source>
        <dbReference type="ARBA" id="ARBA00022737"/>
    </source>
</evidence>
<dbReference type="Proteomes" id="UP001370758">
    <property type="component" value="Unassembled WGS sequence"/>
</dbReference>
<reference evidence="4 5" key="1">
    <citation type="submission" date="2023-08" db="EMBL/GenBank/DDBJ databases">
        <authorList>
            <person name="Palmer J.M."/>
        </authorList>
    </citation>
    <scope>NUCLEOTIDE SEQUENCE [LARGE SCALE GENOMIC DNA]</scope>
    <source>
        <strain evidence="4 5">TWF481</strain>
    </source>
</reference>
<evidence type="ECO:0000313" key="4">
    <source>
        <dbReference type="EMBL" id="KAK6496346.1"/>
    </source>
</evidence>
<dbReference type="AlphaFoldDB" id="A0AAV9VUV8"/>
<feature type="domain" description="Nucleoside phosphorylase" evidence="2">
    <location>
        <begin position="24"/>
        <end position="291"/>
    </location>
</feature>
<accession>A0AAV9VUV8</accession>
<dbReference type="GO" id="GO:0003824">
    <property type="term" value="F:catalytic activity"/>
    <property type="evidence" value="ECO:0007669"/>
    <property type="project" value="InterPro"/>
</dbReference>
<evidence type="ECO:0000313" key="5">
    <source>
        <dbReference type="Proteomes" id="UP001370758"/>
    </source>
</evidence>
<dbReference type="InterPro" id="IPR000845">
    <property type="entry name" value="Nucleoside_phosphorylase_d"/>
</dbReference>
<dbReference type="InterPro" id="IPR027417">
    <property type="entry name" value="P-loop_NTPase"/>
</dbReference>
<feature type="domain" description="Nephrocystin 3-like N-terminal" evidence="3">
    <location>
        <begin position="360"/>
        <end position="519"/>
    </location>
</feature>
<name>A0AAV9VUV8_9PEZI</name>
<dbReference type="EMBL" id="JAVHJL010000011">
    <property type="protein sequence ID" value="KAK6496346.1"/>
    <property type="molecule type" value="Genomic_DNA"/>
</dbReference>
<sequence>MSNPRDYTVGWICSLKTEYIAARAFLDETHGLPEHVSVGDKNAYTLGRMGRHNVVIAVLPHGEYGISSAARVASDMQHSFPCVRIGLLVGIGGGAPTPNHDIRLGDVVVSTTKNEKSCVLQYDFGKRIQGRKFQLTGSLNKPPPLLRAAITQLQVKYEEDGHQIDDAIDKALKKKPRMEGYRRPNLYSDKLYRSDVVHPFDNEEACLETCGLSGLISRPPRDENEDDPMIHYGRIASSNSLMMDALERDQLAQDEDILCFEMEAAGLMNHFPCLVIRGIYNYSDSHKNKEWQGYAAMTAAAYAKDLLSQIPPTRVEAEKKIGEMVERIEEKVNIMSETIGDVASVQQDDQRRELLSWPKAPEFKEWLEGKEKSLFCPGIPGAGKTMIASIVAGHLKTLRDQDAAQNVQTGVAFVYCIYNEREKQDSDDLLASILVQLVLGRPDIPEPIQKLYKSHRQGKKPRLSLDQISEAITSITTSYSRVFIVVDALDECKDSSVRNSLLSKLSELQAISDVRLMVTFRPEAIQEDKIMTRLEIRAQKEHIEEYLQSQISRLPDIVMENHELQNKIKTHISDLTRGM</sequence>
<organism evidence="4 5">
    <name type="scientific">Arthrobotrys musiformis</name>
    <dbReference type="NCBI Taxonomy" id="47236"/>
    <lineage>
        <taxon>Eukaryota</taxon>
        <taxon>Fungi</taxon>
        <taxon>Dikarya</taxon>
        <taxon>Ascomycota</taxon>
        <taxon>Pezizomycotina</taxon>
        <taxon>Orbiliomycetes</taxon>
        <taxon>Orbiliales</taxon>
        <taxon>Orbiliaceae</taxon>
        <taxon>Arthrobotrys</taxon>
    </lineage>
</organism>
<dbReference type="PANTHER" id="PTHR46082:SF11">
    <property type="entry name" value="AAA+ ATPASE DOMAIN-CONTAINING PROTEIN-RELATED"/>
    <property type="match status" value="1"/>
</dbReference>
<evidence type="ECO:0000259" key="3">
    <source>
        <dbReference type="Pfam" id="PF24883"/>
    </source>
</evidence>
<dbReference type="PANTHER" id="PTHR46082">
    <property type="entry name" value="ATP/GTP-BINDING PROTEIN-RELATED"/>
    <property type="match status" value="1"/>
</dbReference>
<keyword evidence="1" id="KW-0677">Repeat</keyword>
<dbReference type="SUPFAM" id="SSF52540">
    <property type="entry name" value="P-loop containing nucleoside triphosphate hydrolases"/>
    <property type="match status" value="1"/>
</dbReference>
<dbReference type="GO" id="GO:0009116">
    <property type="term" value="P:nucleoside metabolic process"/>
    <property type="evidence" value="ECO:0007669"/>
    <property type="project" value="InterPro"/>
</dbReference>
<dbReference type="InterPro" id="IPR056884">
    <property type="entry name" value="NPHP3-like_N"/>
</dbReference>
<dbReference type="Gene3D" id="3.40.50.1580">
    <property type="entry name" value="Nucleoside phosphorylase domain"/>
    <property type="match status" value="1"/>
</dbReference>
<dbReference type="Pfam" id="PF24883">
    <property type="entry name" value="NPHP3_N"/>
    <property type="match status" value="1"/>
</dbReference>
<dbReference type="InterPro" id="IPR053137">
    <property type="entry name" value="NLR-like"/>
</dbReference>
<evidence type="ECO:0008006" key="6">
    <source>
        <dbReference type="Google" id="ProtNLM"/>
    </source>
</evidence>
<dbReference type="SUPFAM" id="SSF53167">
    <property type="entry name" value="Purine and uridine phosphorylases"/>
    <property type="match status" value="1"/>
</dbReference>
<dbReference type="Pfam" id="PF01048">
    <property type="entry name" value="PNP_UDP_1"/>
    <property type="match status" value="1"/>
</dbReference>
<dbReference type="Gene3D" id="3.40.50.300">
    <property type="entry name" value="P-loop containing nucleotide triphosphate hydrolases"/>
    <property type="match status" value="1"/>
</dbReference>
<comment type="caution">
    <text evidence="4">The sequence shown here is derived from an EMBL/GenBank/DDBJ whole genome shotgun (WGS) entry which is preliminary data.</text>
</comment>
<dbReference type="InterPro" id="IPR035994">
    <property type="entry name" value="Nucleoside_phosphorylase_sf"/>
</dbReference>